<dbReference type="InterPro" id="IPR016024">
    <property type="entry name" value="ARM-type_fold"/>
</dbReference>
<dbReference type="Gene3D" id="1.25.10.10">
    <property type="entry name" value="Leucine-rich Repeat Variant"/>
    <property type="match status" value="2"/>
</dbReference>
<keyword evidence="3" id="KW-1185">Reference proteome</keyword>
<dbReference type="SMART" id="SM00567">
    <property type="entry name" value="EZ_HEAT"/>
    <property type="match status" value="7"/>
</dbReference>
<dbReference type="Pfam" id="PF13646">
    <property type="entry name" value="HEAT_2"/>
    <property type="match status" value="2"/>
</dbReference>
<feature type="region of interest" description="Disordered" evidence="1">
    <location>
        <begin position="389"/>
        <end position="409"/>
    </location>
</feature>
<dbReference type="EMBL" id="CR936257">
    <property type="protein sequence ID" value="CAI49207.1"/>
    <property type="molecule type" value="Genomic_DNA"/>
</dbReference>
<evidence type="ECO:0000313" key="3">
    <source>
        <dbReference type="Proteomes" id="UP000002698"/>
    </source>
</evidence>
<dbReference type="HOGENOM" id="CLU_053271_0_0_2"/>
<accession>A0A1U7EVW9</accession>
<dbReference type="GO" id="GO:0016491">
    <property type="term" value="F:oxidoreductase activity"/>
    <property type="evidence" value="ECO:0007669"/>
    <property type="project" value="TreeGrafter"/>
</dbReference>
<dbReference type="PANTHER" id="PTHR12697:SF5">
    <property type="entry name" value="DEOXYHYPUSINE HYDROXYLASE"/>
    <property type="match status" value="1"/>
</dbReference>
<dbReference type="eggNOG" id="arCOG02966">
    <property type="taxonomic scope" value="Archaea"/>
</dbReference>
<dbReference type="KEGG" id="nph:NP_2232A"/>
<dbReference type="STRING" id="348780.NP_2232A"/>
<reference evidence="2 3" key="1">
    <citation type="journal article" date="2005" name="Genome Res.">
        <title>Living with two extremes: conclusions from the genome sequence of Natronomonas pharaonis.</title>
        <authorList>
            <person name="Falb M."/>
            <person name="Pfeiffer F."/>
            <person name="Palm P."/>
            <person name="Rodewald K."/>
            <person name="Hickmann V."/>
            <person name="Tittor J."/>
            <person name="Oesterhelt D."/>
        </authorList>
    </citation>
    <scope>NUCLEOTIDE SEQUENCE [LARGE SCALE GENOMIC DNA]</scope>
    <source>
        <strain evidence="3">ATCC 35678 / DSM 2160 / CIP 103997 / JCM 8858 / NBRC 14720 / NCIMB 2260 / Gabara</strain>
    </source>
</reference>
<evidence type="ECO:0000313" key="2">
    <source>
        <dbReference type="EMBL" id="CAI49207.1"/>
    </source>
</evidence>
<dbReference type="SUPFAM" id="SSF48371">
    <property type="entry name" value="ARM repeat"/>
    <property type="match status" value="1"/>
</dbReference>
<dbReference type="Proteomes" id="UP000002698">
    <property type="component" value="Chromosome"/>
</dbReference>
<proteinExistence type="predicted"/>
<protein>
    <submittedName>
        <fullName evidence="2">HEAT-PBS family protein</fullName>
    </submittedName>
</protein>
<gene>
    <name evidence="2" type="ordered locus">NP_2232A</name>
</gene>
<organism evidence="2 3">
    <name type="scientific">Natronomonas pharaonis (strain ATCC 35678 / DSM 2160 / CIP 103997 / JCM 8858 / NBRC 14720 / NCIMB 2260 / Gabara)</name>
    <name type="common">Halobacterium pharaonis</name>
    <dbReference type="NCBI Taxonomy" id="348780"/>
    <lineage>
        <taxon>Archaea</taxon>
        <taxon>Methanobacteriati</taxon>
        <taxon>Methanobacteriota</taxon>
        <taxon>Stenosarchaea group</taxon>
        <taxon>Halobacteria</taxon>
        <taxon>Halobacteriales</taxon>
        <taxon>Natronomonadaceae</taxon>
        <taxon>Natronomonas</taxon>
    </lineage>
</organism>
<sequence length="409" mass="45394">MLEPPVDSSDIPELCRLLRGGDTPTVRQAAANALGRISTSSDGDEVEQALDELMGAVLRDDSEEVRGEAIDALYRYGSEHIDRLATRLAEAVRTRGSETPGAFFRRWLGSDVPQFRLVAAAAMATRADERVADELEAAFTDSDRRVQARALEAYGNVGDAAAVEPVRQALETDDPMVRRAAATALANIGTEEALEAMLPLAQATENRLRRLTVEQLHRLDRRQSAVVLVGALDDRSETVRRRAMVSLILLYTSSRPVEPDTVRDYLIKERNHEELVDLARLLSNIVADDGEGTSRESQTVKRHAVWLLGEIAGTLDDEEVHCWLADSLRTPDRAATEMAAAYLRQFEGEKLESKLRSMSRDADCSAETRTIASSVLERIKEDMAKDTEKHDVDYTYVRQPSDYTEKHGS</sequence>
<dbReference type="EnsemblBacteria" id="CAI49207">
    <property type="protein sequence ID" value="CAI49207"/>
    <property type="gene ID" value="NP_2232A"/>
</dbReference>
<name>A0A1U7EVW9_NATPD</name>
<dbReference type="PANTHER" id="PTHR12697">
    <property type="entry name" value="PBS LYASE HEAT-LIKE PROTEIN"/>
    <property type="match status" value="1"/>
</dbReference>
<dbReference type="InterPro" id="IPR011989">
    <property type="entry name" value="ARM-like"/>
</dbReference>
<dbReference type="InterPro" id="IPR004155">
    <property type="entry name" value="PBS_lyase_HEAT"/>
</dbReference>
<dbReference type="AlphaFoldDB" id="A0A1U7EVW9"/>
<evidence type="ECO:0000256" key="1">
    <source>
        <dbReference type="SAM" id="MobiDB-lite"/>
    </source>
</evidence>